<evidence type="ECO:0000256" key="6">
    <source>
        <dbReference type="ARBA" id="ARBA00023242"/>
    </source>
</evidence>
<organism evidence="7 8">
    <name type="scientific">Saitozyma podzolica</name>
    <dbReference type="NCBI Taxonomy" id="1890683"/>
    <lineage>
        <taxon>Eukaryota</taxon>
        <taxon>Fungi</taxon>
        <taxon>Dikarya</taxon>
        <taxon>Basidiomycota</taxon>
        <taxon>Agaricomycotina</taxon>
        <taxon>Tremellomycetes</taxon>
        <taxon>Tremellales</taxon>
        <taxon>Trimorphomycetaceae</taxon>
        <taxon>Saitozyma</taxon>
    </lineage>
</organism>
<dbReference type="EMBL" id="RSCD01000022">
    <property type="protein sequence ID" value="RSH83936.1"/>
    <property type="molecule type" value="Genomic_DNA"/>
</dbReference>
<evidence type="ECO:0000256" key="4">
    <source>
        <dbReference type="ARBA" id="ARBA00023125"/>
    </source>
</evidence>
<proteinExistence type="predicted"/>
<evidence type="ECO:0000256" key="1">
    <source>
        <dbReference type="ARBA" id="ARBA00022723"/>
    </source>
</evidence>
<evidence type="ECO:0008006" key="9">
    <source>
        <dbReference type="Google" id="ProtNLM"/>
    </source>
</evidence>
<dbReference type="Proteomes" id="UP000279259">
    <property type="component" value="Unassembled WGS sequence"/>
</dbReference>
<keyword evidence="6" id="KW-0539">Nucleus</keyword>
<keyword evidence="8" id="KW-1185">Reference proteome</keyword>
<evidence type="ECO:0000256" key="2">
    <source>
        <dbReference type="ARBA" id="ARBA00022833"/>
    </source>
</evidence>
<reference evidence="7 8" key="1">
    <citation type="submission" date="2018-11" db="EMBL/GenBank/DDBJ databases">
        <title>Genome sequence of Saitozyma podzolica DSM 27192.</title>
        <authorList>
            <person name="Aliyu H."/>
            <person name="Gorte O."/>
            <person name="Ochsenreither K."/>
        </authorList>
    </citation>
    <scope>NUCLEOTIDE SEQUENCE [LARGE SCALE GENOMIC DNA]</scope>
    <source>
        <strain evidence="7 8">DSM 27192</strain>
    </source>
</reference>
<accession>A0A427XYH7</accession>
<evidence type="ECO:0000256" key="3">
    <source>
        <dbReference type="ARBA" id="ARBA00023015"/>
    </source>
</evidence>
<dbReference type="PANTHER" id="PTHR31313">
    <property type="entry name" value="TY1 ENHANCER ACTIVATOR"/>
    <property type="match status" value="1"/>
</dbReference>
<dbReference type="InterPro" id="IPR051615">
    <property type="entry name" value="Transcr_Regulatory_Elem"/>
</dbReference>
<dbReference type="PANTHER" id="PTHR31313:SF81">
    <property type="entry name" value="TY1 ENHANCER ACTIVATOR"/>
    <property type="match status" value="1"/>
</dbReference>
<evidence type="ECO:0000313" key="8">
    <source>
        <dbReference type="Proteomes" id="UP000279259"/>
    </source>
</evidence>
<keyword evidence="2" id="KW-0862">Zinc</keyword>
<dbReference type="GO" id="GO:0046872">
    <property type="term" value="F:metal ion binding"/>
    <property type="evidence" value="ECO:0007669"/>
    <property type="project" value="UniProtKB-KW"/>
</dbReference>
<keyword evidence="4" id="KW-0238">DNA-binding</keyword>
<sequence>MSAANKGYDFLQRAICCLEAEFEQPTPATVIALVVLWHCLAELGKTTASWIYNDLGLHVDPKRLVARGMMTEEVAEARSRAFWTLYVEDNLDLVVQGGPSKGMISLAEIITRIIGLQSTLKTVNGPPFTGLLKETSQQLYEWPQYLPEESRLSSTNPGQADPPQVIIMHTTYNTCVILLYRPLLQRHRLGPTEIQICIDAALSTVTLAKAYDLTYSMAKTPVHMSQNLYAAGSVLDIVLAQHEDHAEDMRWRAKRALKDVAELLEKMSASWACAGQALSALSQLERDREKAGTPTEAVGTASHNIGEWPGVMFNGVK</sequence>
<dbReference type="OrthoDB" id="2568682at2759"/>
<gene>
    <name evidence="7" type="ORF">EHS25_005180</name>
</gene>
<protein>
    <recommendedName>
        <fullName evidence="9">Transcription factor domain-containing protein</fullName>
    </recommendedName>
</protein>
<name>A0A427XYH7_9TREE</name>
<evidence type="ECO:0000256" key="5">
    <source>
        <dbReference type="ARBA" id="ARBA00023163"/>
    </source>
</evidence>
<keyword evidence="3" id="KW-0805">Transcription regulation</keyword>
<dbReference type="GO" id="GO:0003677">
    <property type="term" value="F:DNA binding"/>
    <property type="evidence" value="ECO:0007669"/>
    <property type="project" value="UniProtKB-KW"/>
</dbReference>
<keyword evidence="5" id="KW-0804">Transcription</keyword>
<evidence type="ECO:0000313" key="7">
    <source>
        <dbReference type="EMBL" id="RSH83936.1"/>
    </source>
</evidence>
<keyword evidence="1" id="KW-0479">Metal-binding</keyword>
<comment type="caution">
    <text evidence="7">The sequence shown here is derived from an EMBL/GenBank/DDBJ whole genome shotgun (WGS) entry which is preliminary data.</text>
</comment>
<dbReference type="AlphaFoldDB" id="A0A427XYH7"/>
<dbReference type="CDD" id="cd12148">
    <property type="entry name" value="fungal_TF_MHR"/>
    <property type="match status" value="1"/>
</dbReference>